<accession>A0A814U1X1</accession>
<comment type="caution">
    <text evidence="2">The sequence shown here is derived from an EMBL/GenBank/DDBJ whole genome shotgun (WGS) entry which is preliminary data.</text>
</comment>
<sequence>MNRSLLRLNARVIYPFVRMRIDLVVLKFDIKKTEEEDHMKSIILYLSDLIVCFSASSYDNVYSMNLVQVRRCSNINCRSQQQQKNIDNKAIFTRAVYQVDAIKLCQLVKQIETNRLSKSFAQLLYLASITKSEFDREICSLSNCGHQQRNALLLTNVPDLISIAIDWNSSPCTSISIAIDWNSSPCTSSDVEDLISNINPFIYLHELFDDVTINDARIKQLHLIGLVCFYGGTVEVFFSYDHTKLKWLFCFDGHIVVLNDWNAVRRKSIDFHLQPFLFIYANPDRNPVDISQLLKRTVIQTKNLNCLPDEKRLEQTILSNNRNSLMMITKKYEESQQQSHSLEDLKNISSFGTLNSSMLFMPKPPINNSYINHDAVAKVMQQQLLKKETLSDTASVSSSSTSSPIVHVRHRTCQLGVIQQREDASSSGDSSISSQRDSGLSSGINDGSSDGSPRDSLIENDQTIIDGLVKQTERMMGDDHLDTSCTRIEHYFEESLQYEIASNFSSALESCQQALFIIEQILNLNDNLNTGISIYARTKKNSLLLRIRSLQKRQLEEQENLKRFYPSNNSLTSTFKPPEKSLKKSENIYDNNMSRTTSILSSTSKILRPKKNVKFSDNVALIVPTCDDNDEVPSEHLIHSFLRKIHQQQTTTTTAAAAASTSDSDSDTPSSSSSSNNLPIGLTECTLCHKRCSKNNQIGAYCSNCHFYMQRFQPTSS</sequence>
<organism evidence="2 3">
    <name type="scientific">Rotaria magnacalcarata</name>
    <dbReference type="NCBI Taxonomy" id="392030"/>
    <lineage>
        <taxon>Eukaryota</taxon>
        <taxon>Metazoa</taxon>
        <taxon>Spiralia</taxon>
        <taxon>Gnathifera</taxon>
        <taxon>Rotifera</taxon>
        <taxon>Eurotatoria</taxon>
        <taxon>Bdelloidea</taxon>
        <taxon>Philodinida</taxon>
        <taxon>Philodinidae</taxon>
        <taxon>Rotaria</taxon>
    </lineage>
</organism>
<feature type="region of interest" description="Disordered" evidence="1">
    <location>
        <begin position="419"/>
        <end position="457"/>
    </location>
</feature>
<protein>
    <submittedName>
        <fullName evidence="2">Uncharacterized protein</fullName>
    </submittedName>
</protein>
<evidence type="ECO:0000313" key="2">
    <source>
        <dbReference type="EMBL" id="CAF1167721.1"/>
    </source>
</evidence>
<feature type="region of interest" description="Disordered" evidence="1">
    <location>
        <begin position="652"/>
        <end position="676"/>
    </location>
</feature>
<dbReference type="Proteomes" id="UP000663855">
    <property type="component" value="Unassembled WGS sequence"/>
</dbReference>
<evidence type="ECO:0000256" key="1">
    <source>
        <dbReference type="SAM" id="MobiDB-lite"/>
    </source>
</evidence>
<proteinExistence type="predicted"/>
<gene>
    <name evidence="2" type="ORF">CJN711_LOCUS10339</name>
</gene>
<reference evidence="2" key="1">
    <citation type="submission" date="2021-02" db="EMBL/GenBank/DDBJ databases">
        <authorList>
            <person name="Nowell W R."/>
        </authorList>
    </citation>
    <scope>NUCLEOTIDE SEQUENCE</scope>
</reference>
<dbReference type="AlphaFoldDB" id="A0A814U1X1"/>
<evidence type="ECO:0000313" key="3">
    <source>
        <dbReference type="Proteomes" id="UP000663855"/>
    </source>
</evidence>
<feature type="compositionally biased region" description="Low complexity" evidence="1">
    <location>
        <begin position="652"/>
        <end position="675"/>
    </location>
</feature>
<feature type="compositionally biased region" description="Low complexity" evidence="1">
    <location>
        <begin position="425"/>
        <end position="451"/>
    </location>
</feature>
<name>A0A814U1X1_9BILA</name>
<dbReference type="EMBL" id="CAJNOV010004253">
    <property type="protein sequence ID" value="CAF1167721.1"/>
    <property type="molecule type" value="Genomic_DNA"/>
</dbReference>